<evidence type="ECO:0000256" key="1">
    <source>
        <dbReference type="SAM" id="MobiDB-lite"/>
    </source>
</evidence>
<feature type="compositionally biased region" description="Pro residues" evidence="1">
    <location>
        <begin position="389"/>
        <end position="401"/>
    </location>
</feature>
<dbReference type="PANTHER" id="PTHR15629:SF8">
    <property type="entry name" value="DUF500 DOMAIN PROTEIN (AFU_ORTHOLOGUE AFUA_5G07310)"/>
    <property type="match status" value="1"/>
</dbReference>
<protein>
    <recommendedName>
        <fullName evidence="2">Ysc84 actin-binding domain-containing protein</fullName>
    </recommendedName>
</protein>
<dbReference type="GeneID" id="36576315"/>
<keyword evidence="4" id="KW-1185">Reference proteome</keyword>
<accession>A0A2T3AXT8</accession>
<name>A0A2T3AXT8_AMORE</name>
<evidence type="ECO:0000259" key="2">
    <source>
        <dbReference type="Pfam" id="PF04366"/>
    </source>
</evidence>
<dbReference type="InParanoid" id="A0A2T3AXT8"/>
<dbReference type="EMBL" id="KZ679013">
    <property type="protein sequence ID" value="PSS14885.1"/>
    <property type="molecule type" value="Genomic_DNA"/>
</dbReference>
<evidence type="ECO:0000313" key="3">
    <source>
        <dbReference type="EMBL" id="PSS14885.1"/>
    </source>
</evidence>
<gene>
    <name evidence="3" type="ORF">M430DRAFT_51541</name>
</gene>
<dbReference type="Proteomes" id="UP000241818">
    <property type="component" value="Unassembled WGS sequence"/>
</dbReference>
<dbReference type="STRING" id="857342.A0A2T3AXT8"/>
<proteinExistence type="predicted"/>
<reference evidence="3 4" key="1">
    <citation type="journal article" date="2018" name="New Phytol.">
        <title>Comparative genomics and transcriptomics depict ericoid mycorrhizal fungi as versatile saprotrophs and plant mutualists.</title>
        <authorList>
            <person name="Martino E."/>
            <person name="Morin E."/>
            <person name="Grelet G.A."/>
            <person name="Kuo A."/>
            <person name="Kohler A."/>
            <person name="Daghino S."/>
            <person name="Barry K.W."/>
            <person name="Cichocki N."/>
            <person name="Clum A."/>
            <person name="Dockter R.B."/>
            <person name="Hainaut M."/>
            <person name="Kuo R.C."/>
            <person name="LaButti K."/>
            <person name="Lindahl B.D."/>
            <person name="Lindquist E.A."/>
            <person name="Lipzen A."/>
            <person name="Khouja H.R."/>
            <person name="Magnuson J."/>
            <person name="Murat C."/>
            <person name="Ohm R.A."/>
            <person name="Singer S.W."/>
            <person name="Spatafora J.W."/>
            <person name="Wang M."/>
            <person name="Veneault-Fourrey C."/>
            <person name="Henrissat B."/>
            <person name="Grigoriev I.V."/>
            <person name="Martin F.M."/>
            <person name="Perotto S."/>
        </authorList>
    </citation>
    <scope>NUCLEOTIDE SEQUENCE [LARGE SCALE GENOMIC DNA]</scope>
    <source>
        <strain evidence="3 4">ATCC 22711</strain>
    </source>
</reference>
<dbReference type="InterPro" id="IPR007461">
    <property type="entry name" value="Ysc84_actin-binding"/>
</dbReference>
<sequence length="433" mass="46964">MSTWEKTWHGGKAAFDKGWALFEKLGAPVNRLTNKIGSEAFWPSSMDRECDKCARILQSFCKYGFYKEQPLSHSSSAGPKHKPKVLVKIPQQVIQNCVGLAIFSVMRAGLWVSGAGGSGVLIARKEDGSWSPPSGILVHTLGVGFMAGVDIYDCVLVINNREALDAFSKLRVSIGGEVSVVAGPLGAGGVTDLELIKNRRPTFSYMKSRGLYGGVQLDGTIIIERTDSNADFYWEKVGVKQILAGHVRRIPPETRMLMEVLKEADGRIDLDYGLLGTVHGPAPGDCDIEMMNEPTAEQKVHYAPPPGYYAQSSQHAYQQQPQGYYPPASEGAYQQPQDPYAAAEASHPNYPEQSAGQQYYPPAPPQQGAAQVPYHPPPPSHTPEAPYAPYYPPPPGPPPTAPQTASYPPDSQDSNPKAPTKAPDSPPPLPPRH</sequence>
<dbReference type="CDD" id="cd11524">
    <property type="entry name" value="SYLF"/>
    <property type="match status" value="1"/>
</dbReference>
<organism evidence="3 4">
    <name type="scientific">Amorphotheca resinae ATCC 22711</name>
    <dbReference type="NCBI Taxonomy" id="857342"/>
    <lineage>
        <taxon>Eukaryota</taxon>
        <taxon>Fungi</taxon>
        <taxon>Dikarya</taxon>
        <taxon>Ascomycota</taxon>
        <taxon>Pezizomycotina</taxon>
        <taxon>Leotiomycetes</taxon>
        <taxon>Helotiales</taxon>
        <taxon>Amorphothecaceae</taxon>
        <taxon>Amorphotheca</taxon>
    </lineage>
</organism>
<dbReference type="InterPro" id="IPR051702">
    <property type="entry name" value="SH3_domain_YSC84-like"/>
</dbReference>
<feature type="compositionally biased region" description="Low complexity" evidence="1">
    <location>
        <begin position="308"/>
        <end position="345"/>
    </location>
</feature>
<dbReference type="OrthoDB" id="10255128at2759"/>
<dbReference type="RefSeq" id="XP_024719484.1">
    <property type="nucleotide sequence ID" value="XM_024868234.1"/>
</dbReference>
<dbReference type="AlphaFoldDB" id="A0A2T3AXT8"/>
<feature type="domain" description="Ysc84 actin-binding" evidence="2">
    <location>
        <begin position="139"/>
        <end position="264"/>
    </location>
</feature>
<dbReference type="Pfam" id="PF04366">
    <property type="entry name" value="Ysc84"/>
    <property type="match status" value="1"/>
</dbReference>
<feature type="compositionally biased region" description="Pro residues" evidence="1">
    <location>
        <begin position="424"/>
        <end position="433"/>
    </location>
</feature>
<dbReference type="PANTHER" id="PTHR15629">
    <property type="entry name" value="SH3YL1 PROTEIN"/>
    <property type="match status" value="1"/>
</dbReference>
<evidence type="ECO:0000313" key="4">
    <source>
        <dbReference type="Proteomes" id="UP000241818"/>
    </source>
</evidence>
<feature type="region of interest" description="Disordered" evidence="1">
    <location>
        <begin position="299"/>
        <end position="433"/>
    </location>
</feature>
<feature type="compositionally biased region" description="Low complexity" evidence="1">
    <location>
        <begin position="355"/>
        <end position="373"/>
    </location>
</feature>
<dbReference type="GO" id="GO:0035091">
    <property type="term" value="F:phosphatidylinositol binding"/>
    <property type="evidence" value="ECO:0007669"/>
    <property type="project" value="TreeGrafter"/>
</dbReference>